<name>A0ABS7KZV9_CLOSR</name>
<dbReference type="EMBL" id="JAIKTU010000010">
    <property type="protein sequence ID" value="MBY0756346.1"/>
    <property type="molecule type" value="Genomic_DNA"/>
</dbReference>
<dbReference type="Pfam" id="PF25583">
    <property type="entry name" value="WCX"/>
    <property type="match status" value="1"/>
</dbReference>
<dbReference type="InterPro" id="IPR057727">
    <property type="entry name" value="WCX_dom"/>
</dbReference>
<evidence type="ECO:0000313" key="6">
    <source>
        <dbReference type="Proteomes" id="UP001299068"/>
    </source>
</evidence>
<dbReference type="Pfam" id="PF08279">
    <property type="entry name" value="HTH_11"/>
    <property type="match status" value="1"/>
</dbReference>
<evidence type="ECO:0000256" key="1">
    <source>
        <dbReference type="SAM" id="Coils"/>
    </source>
</evidence>
<feature type="domain" description="Helix-turn-helix type 11" evidence="2">
    <location>
        <begin position="10"/>
        <end position="60"/>
    </location>
</feature>
<keyword evidence="1" id="KW-0175">Coiled coil</keyword>
<feature type="domain" description="WCX" evidence="4">
    <location>
        <begin position="237"/>
        <end position="311"/>
    </location>
</feature>
<dbReference type="InterPro" id="IPR013196">
    <property type="entry name" value="HTH_11"/>
</dbReference>
<dbReference type="InterPro" id="IPR051534">
    <property type="entry name" value="CBASS_pafABC_assoc_protein"/>
</dbReference>
<dbReference type="RefSeq" id="WP_204593518.1">
    <property type="nucleotide sequence ID" value="NZ_JAFBDA010000001.1"/>
</dbReference>
<keyword evidence="6" id="KW-1185">Reference proteome</keyword>
<evidence type="ECO:0000259" key="2">
    <source>
        <dbReference type="Pfam" id="PF08279"/>
    </source>
</evidence>
<dbReference type="PANTHER" id="PTHR34580:SF1">
    <property type="entry name" value="PROTEIN PAFC"/>
    <property type="match status" value="1"/>
</dbReference>
<feature type="domain" description="WYL" evidence="3">
    <location>
        <begin position="142"/>
        <end position="206"/>
    </location>
</feature>
<organism evidence="5 6">
    <name type="scientific">Clostridium sardiniense</name>
    <name type="common">Clostridium absonum</name>
    <dbReference type="NCBI Taxonomy" id="29369"/>
    <lineage>
        <taxon>Bacteria</taxon>
        <taxon>Bacillati</taxon>
        <taxon>Bacillota</taxon>
        <taxon>Clostridia</taxon>
        <taxon>Eubacteriales</taxon>
        <taxon>Clostridiaceae</taxon>
        <taxon>Clostridium</taxon>
    </lineage>
</organism>
<dbReference type="Pfam" id="PF13280">
    <property type="entry name" value="WYL"/>
    <property type="match status" value="1"/>
</dbReference>
<comment type="caution">
    <text evidence="5">The sequence shown here is derived from an EMBL/GenBank/DDBJ whole genome shotgun (WGS) entry which is preliminary data.</text>
</comment>
<evidence type="ECO:0000259" key="4">
    <source>
        <dbReference type="Pfam" id="PF25583"/>
    </source>
</evidence>
<dbReference type="InterPro" id="IPR036390">
    <property type="entry name" value="WH_DNA-bd_sf"/>
</dbReference>
<reference evidence="5 6" key="1">
    <citation type="journal article" date="2021" name="Cell Host Microbe">
        <title>in vivo commensal control of Clostridioides difficile virulence.</title>
        <authorList>
            <person name="Girinathan B.P."/>
            <person name="Dibenedetto N."/>
            <person name="Worley J.N."/>
            <person name="Peltier J."/>
            <person name="Arrieta-Ortiz M.L."/>
            <person name="Rupa Christinal Immanuel S."/>
            <person name="Lavin R."/>
            <person name="Delaney M.L."/>
            <person name="Cummins C."/>
            <person name="Hoffmann M."/>
            <person name="Luo Y."/>
            <person name="Gonzalez-Escalona N."/>
            <person name="Allard M."/>
            <person name="Onderdonk A.B."/>
            <person name="Gerber G.K."/>
            <person name="Sonenshein A.L."/>
            <person name="Baliga N."/>
            <person name="Dupuy B."/>
            <person name="Bry L."/>
        </authorList>
    </citation>
    <scope>NUCLEOTIDE SEQUENCE [LARGE SCALE GENOMIC DNA]</scope>
    <source>
        <strain evidence="5 6">DSM 599</strain>
    </source>
</reference>
<evidence type="ECO:0000313" key="5">
    <source>
        <dbReference type="EMBL" id="MBY0756346.1"/>
    </source>
</evidence>
<evidence type="ECO:0000259" key="3">
    <source>
        <dbReference type="Pfam" id="PF13280"/>
    </source>
</evidence>
<feature type="coiled-coil region" evidence="1">
    <location>
        <begin position="119"/>
        <end position="163"/>
    </location>
</feature>
<dbReference type="PROSITE" id="PS52050">
    <property type="entry name" value="WYL"/>
    <property type="match status" value="1"/>
</dbReference>
<dbReference type="SUPFAM" id="SSF46785">
    <property type="entry name" value="Winged helix' DNA-binding domain"/>
    <property type="match status" value="1"/>
</dbReference>
<protein>
    <submittedName>
        <fullName evidence="5">WYL domain-containing protein</fullName>
    </submittedName>
</protein>
<dbReference type="Proteomes" id="UP001299068">
    <property type="component" value="Unassembled WGS sequence"/>
</dbReference>
<dbReference type="PANTHER" id="PTHR34580">
    <property type="match status" value="1"/>
</dbReference>
<sequence>MGKVNNALNMLMLLKTRNKMTRREIAEELEVDIRQISRYKEDLCMAGILIEEERGRYGGYSIKGKTAWINADLTEDEVKAIELVMNYLQAGTFPLKTDFNSGITKILSNYKVDDNSFWNSNATAQFKRINRNTDELKQKWITINESIINLNKLKIDYSNLKDENMIRTVWPYAVYIYQGANYMLAHCEYRNKIRNFKLVRIRKIEVLDETFDKGNFDVKAYLNSRLGIHNSREKFLVKLKIFYPYAKCFKEHKWVIEEKIEDHYNEGYLLYSGNIEGKTDIVNWIMEMGSNVEVLEPKEIRDEIIKECKKIMGLYKV</sequence>
<accession>A0ABS7KZV9</accession>
<gene>
    <name evidence="5" type="ORF">K5V21_12895</name>
</gene>
<proteinExistence type="predicted"/>
<dbReference type="InterPro" id="IPR026881">
    <property type="entry name" value="WYL_dom"/>
</dbReference>